<protein>
    <submittedName>
        <fullName evidence="1">Uncharacterized protein</fullName>
    </submittedName>
</protein>
<sequence length="63" mass="7317">MDGESSGELTELVFDDSDLTWEMAKEDQHRLQVELKREEYSLMLHSNSKKILEHVFNSNGFDG</sequence>
<evidence type="ECO:0000313" key="1">
    <source>
        <dbReference type="EMBL" id="VYS48096.1"/>
    </source>
</evidence>
<reference evidence="1 2" key="1">
    <citation type="submission" date="2019-11" db="EMBL/GenBank/DDBJ databases">
        <authorList>
            <person name="Jiao W.-B."/>
            <person name="Schneeberger K."/>
        </authorList>
    </citation>
    <scope>NUCLEOTIDE SEQUENCE [LARGE SCALE GENOMIC DNA]</scope>
    <source>
        <strain evidence="2">cv. An-1</strain>
    </source>
</reference>
<name>A0A654EFG9_ARATH</name>
<proteinExistence type="predicted"/>
<organism evidence="1 2">
    <name type="scientific">Arabidopsis thaliana</name>
    <name type="common">Mouse-ear cress</name>
    <dbReference type="NCBI Taxonomy" id="3702"/>
    <lineage>
        <taxon>Eukaryota</taxon>
        <taxon>Viridiplantae</taxon>
        <taxon>Streptophyta</taxon>
        <taxon>Embryophyta</taxon>
        <taxon>Tracheophyta</taxon>
        <taxon>Spermatophyta</taxon>
        <taxon>Magnoliopsida</taxon>
        <taxon>eudicotyledons</taxon>
        <taxon>Gunneridae</taxon>
        <taxon>Pentapetalae</taxon>
        <taxon>rosids</taxon>
        <taxon>malvids</taxon>
        <taxon>Brassicales</taxon>
        <taxon>Brassicaceae</taxon>
        <taxon>Camelineae</taxon>
        <taxon>Arabidopsis</taxon>
    </lineage>
</organism>
<evidence type="ECO:0000313" key="2">
    <source>
        <dbReference type="Proteomes" id="UP000426265"/>
    </source>
</evidence>
<accession>A0A654EFG9</accession>
<dbReference type="AlphaFoldDB" id="A0A654EFG9"/>
<gene>
    <name evidence="1" type="ORF">AN1_LOCUS3580</name>
</gene>
<dbReference type="Proteomes" id="UP000426265">
    <property type="component" value="Unassembled WGS sequence"/>
</dbReference>
<dbReference type="EMBL" id="CACRSJ010000104">
    <property type="protein sequence ID" value="VYS48096.1"/>
    <property type="molecule type" value="Genomic_DNA"/>
</dbReference>